<gene>
    <name evidence="1" type="ORF">M514_27806</name>
</gene>
<proteinExistence type="predicted"/>
<dbReference type="Proteomes" id="UP000030758">
    <property type="component" value="Unassembled WGS sequence"/>
</dbReference>
<protein>
    <submittedName>
        <fullName evidence="1">Uncharacterized protein</fullName>
    </submittedName>
</protein>
<name>A0A085MS14_9BILA</name>
<accession>A0A085MS14</accession>
<organism evidence="1">
    <name type="scientific">Trichuris suis</name>
    <name type="common">pig whipworm</name>
    <dbReference type="NCBI Taxonomy" id="68888"/>
    <lineage>
        <taxon>Eukaryota</taxon>
        <taxon>Metazoa</taxon>
        <taxon>Ecdysozoa</taxon>
        <taxon>Nematoda</taxon>
        <taxon>Enoplea</taxon>
        <taxon>Dorylaimia</taxon>
        <taxon>Trichinellida</taxon>
        <taxon>Trichuridae</taxon>
        <taxon>Trichuris</taxon>
    </lineage>
</organism>
<dbReference type="AlphaFoldDB" id="A0A085MS14"/>
<dbReference type="EMBL" id="KL367703">
    <property type="protein sequence ID" value="KFD60010.1"/>
    <property type="molecule type" value="Genomic_DNA"/>
</dbReference>
<evidence type="ECO:0000313" key="1">
    <source>
        <dbReference type="EMBL" id="KFD60010.1"/>
    </source>
</evidence>
<reference evidence="1" key="1">
    <citation type="journal article" date="2014" name="Nat. Genet.">
        <title>Genome and transcriptome of the porcine whipworm Trichuris suis.</title>
        <authorList>
            <person name="Jex A.R."/>
            <person name="Nejsum P."/>
            <person name="Schwarz E.M."/>
            <person name="Hu L."/>
            <person name="Young N.D."/>
            <person name="Hall R.S."/>
            <person name="Korhonen P.K."/>
            <person name="Liao S."/>
            <person name="Thamsborg S."/>
            <person name="Xia J."/>
            <person name="Xu P."/>
            <person name="Wang S."/>
            <person name="Scheerlinck J.P."/>
            <person name="Hofmann A."/>
            <person name="Sternberg P.W."/>
            <person name="Wang J."/>
            <person name="Gasser R.B."/>
        </authorList>
    </citation>
    <scope>NUCLEOTIDE SEQUENCE [LARGE SCALE GENOMIC DNA]</scope>
    <source>
        <strain evidence="1">DCEP-RM93F</strain>
    </source>
</reference>
<sequence>MKRGQLFIGSTDFSRILKTCISRKEKFGKLNCSPVAYGEKGQLRQITVRQGYTGARLHISGPTAEKEVVQRGSFCPQQKMYNLVCYHYAQRSCRKREGGSSGRLLLTDIVVTLTTHWRPLHERLYAFPPFPLRCYTMAAIVGR</sequence>